<accession>M0QH51</accession>
<comment type="caution">
    <text evidence="2">The sequence shown here is derived from an EMBL/GenBank/DDBJ whole genome shotgun (WGS) entry which is preliminary data.</text>
</comment>
<keyword evidence="2" id="KW-0808">Transferase</keyword>
<dbReference type="InterPro" id="IPR050834">
    <property type="entry name" value="Glycosyltransf_2"/>
</dbReference>
<dbReference type="Gene3D" id="3.90.550.10">
    <property type="entry name" value="Spore Coat Polysaccharide Biosynthesis Protein SpsA, Chain A"/>
    <property type="match status" value="1"/>
</dbReference>
<evidence type="ECO:0000259" key="1">
    <source>
        <dbReference type="Pfam" id="PF00535"/>
    </source>
</evidence>
<dbReference type="InterPro" id="IPR001173">
    <property type="entry name" value="Glyco_trans_2-like"/>
</dbReference>
<dbReference type="InterPro" id="IPR029044">
    <property type="entry name" value="Nucleotide-diphossugar_trans"/>
</dbReference>
<dbReference type="EMBL" id="BANX01000011">
    <property type="protein sequence ID" value="GAC67764.1"/>
    <property type="molecule type" value="Genomic_DNA"/>
</dbReference>
<dbReference type="GO" id="GO:0016740">
    <property type="term" value="F:transferase activity"/>
    <property type="evidence" value="ECO:0007669"/>
    <property type="project" value="UniProtKB-KW"/>
</dbReference>
<evidence type="ECO:0000313" key="2">
    <source>
        <dbReference type="EMBL" id="GAC67764.1"/>
    </source>
</evidence>
<dbReference type="CDD" id="cd00761">
    <property type="entry name" value="Glyco_tranf_GTA_type"/>
    <property type="match status" value="1"/>
</dbReference>
<dbReference type="STRING" id="1223545.GS4_11_00320"/>
<sequence>MFNEESSIGDSLDSLAAQRRPIDECIIVDNNSTDRTVDIVDEFTDRLPIRVIRESRQGATWARRTGNDSATGDVIGVIDADTLVEPGWTEVIERYLTDNPEIDGISGPFYFHDSPFAERGRRNALSAAEEHGLRDVGHTALSGGNSAFRREVWHSSKRHMKNLPGTHEDVDFTYALGVAGARLRRVPALVAAISTRRYEASIRSNWGYLTATVRTQRAHGDHRTATVQTVLLPLNIVQIAVSGLVFRPYDPTTGKWRPFRRAAVDRVSPVT</sequence>
<evidence type="ECO:0000313" key="3">
    <source>
        <dbReference type="Proteomes" id="UP000011666"/>
    </source>
</evidence>
<dbReference type="Pfam" id="PF00535">
    <property type="entry name" value="Glycos_transf_2"/>
    <property type="match status" value="1"/>
</dbReference>
<name>M0QH51_9ACTN</name>
<gene>
    <name evidence="2" type="ORF">GS4_11_00320</name>
</gene>
<proteinExistence type="predicted"/>
<protein>
    <submittedName>
        <fullName evidence="2">Putative glycosyltransferase</fullName>
    </submittedName>
</protein>
<keyword evidence="3" id="KW-1185">Reference proteome</keyword>
<feature type="domain" description="Glycosyltransferase 2-like" evidence="1">
    <location>
        <begin position="2"/>
        <end position="152"/>
    </location>
</feature>
<reference evidence="2 3" key="1">
    <citation type="submission" date="2013-01" db="EMBL/GenBank/DDBJ databases">
        <title>Whole genome shotgun sequence of Gordonia soli NBRC 108243.</title>
        <authorList>
            <person name="Isaki-Nakamura S."/>
            <person name="Hosoyama A."/>
            <person name="Tsuchikane K."/>
            <person name="Ando Y."/>
            <person name="Baba S."/>
            <person name="Ohji S."/>
            <person name="Hamada M."/>
            <person name="Tamura T."/>
            <person name="Yamazoe A."/>
            <person name="Yamazaki S."/>
            <person name="Fujita N."/>
        </authorList>
    </citation>
    <scope>NUCLEOTIDE SEQUENCE [LARGE SCALE GENOMIC DNA]</scope>
    <source>
        <strain evidence="2 3">NBRC 108243</strain>
    </source>
</reference>
<dbReference type="AlphaFoldDB" id="M0QH51"/>
<dbReference type="PANTHER" id="PTHR43685">
    <property type="entry name" value="GLYCOSYLTRANSFERASE"/>
    <property type="match status" value="1"/>
</dbReference>
<dbReference type="PANTHER" id="PTHR43685:SF2">
    <property type="entry name" value="GLYCOSYLTRANSFERASE 2-LIKE DOMAIN-CONTAINING PROTEIN"/>
    <property type="match status" value="1"/>
</dbReference>
<dbReference type="eggNOG" id="COG1215">
    <property type="taxonomic scope" value="Bacteria"/>
</dbReference>
<dbReference type="SUPFAM" id="SSF53448">
    <property type="entry name" value="Nucleotide-diphospho-sugar transferases"/>
    <property type="match status" value="1"/>
</dbReference>
<dbReference type="Proteomes" id="UP000011666">
    <property type="component" value="Unassembled WGS sequence"/>
</dbReference>
<organism evidence="2 3">
    <name type="scientific">Gordonia soli NBRC 108243</name>
    <dbReference type="NCBI Taxonomy" id="1223545"/>
    <lineage>
        <taxon>Bacteria</taxon>
        <taxon>Bacillati</taxon>
        <taxon>Actinomycetota</taxon>
        <taxon>Actinomycetes</taxon>
        <taxon>Mycobacteriales</taxon>
        <taxon>Gordoniaceae</taxon>
        <taxon>Gordonia</taxon>
    </lineage>
</organism>